<gene>
    <name evidence="1" type="ORF">SPELUC_LOCUS16139</name>
</gene>
<name>A0ACA9R563_9GLOM</name>
<evidence type="ECO:0000313" key="1">
    <source>
        <dbReference type="EMBL" id="CAG8777073.1"/>
    </source>
</evidence>
<dbReference type="EMBL" id="CAJVPW010057782">
    <property type="protein sequence ID" value="CAG8777073.1"/>
    <property type="molecule type" value="Genomic_DNA"/>
</dbReference>
<feature type="non-terminal residue" evidence="1">
    <location>
        <position position="1"/>
    </location>
</feature>
<reference evidence="1" key="1">
    <citation type="submission" date="2021-06" db="EMBL/GenBank/DDBJ databases">
        <authorList>
            <person name="Kallberg Y."/>
            <person name="Tangrot J."/>
            <person name="Rosling A."/>
        </authorList>
    </citation>
    <scope>NUCLEOTIDE SEQUENCE</scope>
    <source>
        <strain evidence="1">28 12/20/2015</strain>
    </source>
</reference>
<proteinExistence type="predicted"/>
<feature type="non-terminal residue" evidence="1">
    <location>
        <position position="40"/>
    </location>
</feature>
<protein>
    <submittedName>
        <fullName evidence="1">17505_t:CDS:1</fullName>
    </submittedName>
</protein>
<organism evidence="1 2">
    <name type="scientific">Cetraspora pellucida</name>
    <dbReference type="NCBI Taxonomy" id="1433469"/>
    <lineage>
        <taxon>Eukaryota</taxon>
        <taxon>Fungi</taxon>
        <taxon>Fungi incertae sedis</taxon>
        <taxon>Mucoromycota</taxon>
        <taxon>Glomeromycotina</taxon>
        <taxon>Glomeromycetes</taxon>
        <taxon>Diversisporales</taxon>
        <taxon>Gigasporaceae</taxon>
        <taxon>Cetraspora</taxon>
    </lineage>
</organism>
<accession>A0ACA9R563</accession>
<keyword evidence="2" id="KW-1185">Reference proteome</keyword>
<dbReference type="Proteomes" id="UP000789366">
    <property type="component" value="Unassembled WGS sequence"/>
</dbReference>
<evidence type="ECO:0000313" key="2">
    <source>
        <dbReference type="Proteomes" id="UP000789366"/>
    </source>
</evidence>
<sequence length="40" mass="4198">SNLETLLINNYNSDLVGGLNLMAGSSLMDGSNLMGDLNLI</sequence>
<comment type="caution">
    <text evidence="1">The sequence shown here is derived from an EMBL/GenBank/DDBJ whole genome shotgun (WGS) entry which is preliminary data.</text>
</comment>